<dbReference type="AlphaFoldDB" id="A0AAV2WP78"/>
<proteinExistence type="predicted"/>
<keyword evidence="1" id="KW-0472">Membrane</keyword>
<feature type="transmembrane region" description="Helical" evidence="1">
    <location>
        <begin position="56"/>
        <end position="75"/>
    </location>
</feature>
<protein>
    <submittedName>
        <fullName evidence="2">UsfY protein</fullName>
    </submittedName>
</protein>
<feature type="transmembrane region" description="Helical" evidence="1">
    <location>
        <begin position="31"/>
        <end position="50"/>
    </location>
</feature>
<dbReference type="EMBL" id="LK021339">
    <property type="protein sequence ID" value="CDQ45593.1"/>
    <property type="molecule type" value="Genomic_DNA"/>
</dbReference>
<dbReference type="RefSeq" id="WP_030137557.1">
    <property type="nucleotide sequence ID" value="NZ_CP074376.1"/>
</dbReference>
<reference evidence="2" key="1">
    <citation type="submission" date="2014-05" db="EMBL/GenBank/DDBJ databases">
        <authorList>
            <person name="Urmite Genomes"/>
        </authorList>
    </citation>
    <scope>NUCLEOTIDE SEQUENCE</scope>
    <source>
        <strain evidence="2">DSM 44074</strain>
    </source>
</reference>
<evidence type="ECO:0000256" key="1">
    <source>
        <dbReference type="SAM" id="Phobius"/>
    </source>
</evidence>
<accession>A0AAV2WP78</accession>
<sequence length="103" mass="10917">MPDTSKDPVDHARTYRQHAGEAMKAGKNAPGIVAVGLGVVALVSGLFAFANGTSTAGIVGVVLAVVLIAGGLLWLNRIHRKVAEQQIDWHRDHPEVPYEPPTS</sequence>
<gene>
    <name evidence="2" type="ORF">BN1047_03491</name>
</gene>
<name>A0AAV2WP78_MYCNE</name>
<reference evidence="2" key="2">
    <citation type="submission" date="2015-09" db="EMBL/GenBank/DDBJ databases">
        <title>Draft genome sequence of Mycobacterium neoaurum DSM 44074.</title>
        <authorList>
            <person name="Croce O."/>
            <person name="Robert C."/>
            <person name="Raoult D."/>
            <person name="Drancourt M."/>
        </authorList>
    </citation>
    <scope>NUCLEOTIDE SEQUENCE</scope>
    <source>
        <strain evidence="2">DSM 44074</strain>
    </source>
</reference>
<keyword evidence="1" id="KW-0812">Transmembrane</keyword>
<evidence type="ECO:0000313" key="2">
    <source>
        <dbReference type="EMBL" id="CDQ45593.1"/>
    </source>
</evidence>
<organism evidence="2 3">
    <name type="scientific">Mycolicibacterium neoaurum</name>
    <name type="common">Mycobacterium neoaurum</name>
    <dbReference type="NCBI Taxonomy" id="1795"/>
    <lineage>
        <taxon>Bacteria</taxon>
        <taxon>Bacillati</taxon>
        <taxon>Actinomycetota</taxon>
        <taxon>Actinomycetes</taxon>
        <taxon>Mycobacteriales</taxon>
        <taxon>Mycobacteriaceae</taxon>
        <taxon>Mycolicibacterium</taxon>
    </lineage>
</organism>
<evidence type="ECO:0000313" key="3">
    <source>
        <dbReference type="Proteomes" id="UP000028864"/>
    </source>
</evidence>
<keyword evidence="1" id="KW-1133">Transmembrane helix</keyword>
<dbReference type="Proteomes" id="UP000028864">
    <property type="component" value="Unassembled WGS sequence"/>
</dbReference>